<dbReference type="FunFam" id="3.30.420.40:FF:000153">
    <property type="entry name" value="Putative fructokinase"/>
    <property type="match status" value="1"/>
</dbReference>
<protein>
    <recommendedName>
        <fullName evidence="11">fructokinase</fullName>
        <ecNumber evidence="11">2.7.1.4</ecNumber>
    </recommendedName>
</protein>
<dbReference type="Pfam" id="PF00480">
    <property type="entry name" value="ROK"/>
    <property type="match status" value="1"/>
</dbReference>
<evidence type="ECO:0000256" key="8">
    <source>
        <dbReference type="ARBA" id="ARBA00022840"/>
    </source>
</evidence>
<dbReference type="AlphaFoldDB" id="A0A089M6E1"/>
<dbReference type="Gene3D" id="3.30.420.40">
    <property type="match status" value="2"/>
</dbReference>
<evidence type="ECO:0000256" key="3">
    <source>
        <dbReference type="ARBA" id="ARBA00022679"/>
    </source>
</evidence>
<dbReference type="HOGENOM" id="CLU_036604_3_0_9"/>
<dbReference type="eggNOG" id="COG1940">
    <property type="taxonomic scope" value="Bacteria"/>
</dbReference>
<dbReference type="Proteomes" id="UP000029500">
    <property type="component" value="Chromosome"/>
</dbReference>
<keyword evidence="4" id="KW-0479">Metal-binding</keyword>
<keyword evidence="14" id="KW-1185">Reference proteome</keyword>
<keyword evidence="5" id="KW-0547">Nucleotide-binding</keyword>
<dbReference type="GO" id="GO:0046872">
    <property type="term" value="F:metal ion binding"/>
    <property type="evidence" value="ECO:0007669"/>
    <property type="project" value="UniProtKB-KW"/>
</dbReference>
<dbReference type="GO" id="GO:0008865">
    <property type="term" value="F:fructokinase activity"/>
    <property type="evidence" value="ECO:0007669"/>
    <property type="project" value="UniProtKB-EC"/>
</dbReference>
<evidence type="ECO:0000256" key="9">
    <source>
        <dbReference type="ARBA" id="ARBA00022842"/>
    </source>
</evidence>
<dbReference type="GO" id="GO:0005524">
    <property type="term" value="F:ATP binding"/>
    <property type="evidence" value="ECO:0007669"/>
    <property type="project" value="UniProtKB-KW"/>
</dbReference>
<reference evidence="13 14" key="1">
    <citation type="submission" date="2014-08" db="EMBL/GenBank/DDBJ databases">
        <title>Comparative genomics of the Paenibacillus odorifer group.</title>
        <authorList>
            <person name="den Bakker H.C."/>
            <person name="Tsai Y.-C."/>
            <person name="Martin N."/>
            <person name="Korlach J."/>
            <person name="Wiedmann M."/>
        </authorList>
    </citation>
    <scope>NUCLEOTIDE SEQUENCE [LARGE SCALE GENOMIC DNA]</scope>
    <source>
        <strain evidence="13 14">DSM 15220</strain>
    </source>
</reference>
<name>A0A089M6E1_9BACL</name>
<comment type="similarity">
    <text evidence="2">Belongs to the ROK (NagC/XylR) family.</text>
</comment>
<keyword evidence="10" id="KW-0119">Carbohydrate metabolism</keyword>
<dbReference type="InterPro" id="IPR051804">
    <property type="entry name" value="Carb_Metab_Reg_Kinase/Isom"/>
</dbReference>
<evidence type="ECO:0000256" key="7">
    <source>
        <dbReference type="ARBA" id="ARBA00022833"/>
    </source>
</evidence>
<evidence type="ECO:0000256" key="4">
    <source>
        <dbReference type="ARBA" id="ARBA00022723"/>
    </source>
</evidence>
<evidence type="ECO:0000256" key="11">
    <source>
        <dbReference type="ARBA" id="ARBA00038887"/>
    </source>
</evidence>
<gene>
    <name evidence="13" type="ORF">PGRAT_09885</name>
</gene>
<comment type="catalytic activity">
    <reaction evidence="12">
        <text>D-fructose + ATP = D-fructose 6-phosphate + ADP + H(+)</text>
        <dbReference type="Rhea" id="RHEA:16125"/>
        <dbReference type="ChEBI" id="CHEBI:15378"/>
        <dbReference type="ChEBI" id="CHEBI:30616"/>
        <dbReference type="ChEBI" id="CHEBI:37721"/>
        <dbReference type="ChEBI" id="CHEBI:61527"/>
        <dbReference type="ChEBI" id="CHEBI:456216"/>
        <dbReference type="EC" id="2.7.1.4"/>
    </reaction>
</comment>
<evidence type="ECO:0000256" key="2">
    <source>
        <dbReference type="ARBA" id="ARBA00006479"/>
    </source>
</evidence>
<dbReference type="EMBL" id="CP009287">
    <property type="protein sequence ID" value="AIQ67900.1"/>
    <property type="molecule type" value="Genomic_DNA"/>
</dbReference>
<accession>A0A089M6E1</accession>
<dbReference type="InterPro" id="IPR043129">
    <property type="entry name" value="ATPase_NBD"/>
</dbReference>
<dbReference type="PANTHER" id="PTHR42742">
    <property type="entry name" value="TRANSCRIPTIONAL REPRESSOR MPRA"/>
    <property type="match status" value="1"/>
</dbReference>
<keyword evidence="7" id="KW-0862">Zinc</keyword>
<dbReference type="STRING" id="189425.PGRAT_09885"/>
<dbReference type="KEGG" id="pgm:PGRAT_09885"/>
<dbReference type="PROSITE" id="PS01125">
    <property type="entry name" value="ROK"/>
    <property type="match status" value="1"/>
</dbReference>
<evidence type="ECO:0000313" key="14">
    <source>
        <dbReference type="Proteomes" id="UP000029500"/>
    </source>
</evidence>
<evidence type="ECO:0000256" key="6">
    <source>
        <dbReference type="ARBA" id="ARBA00022777"/>
    </source>
</evidence>
<keyword evidence="6 13" id="KW-0418">Kinase</keyword>
<organism evidence="13 14">
    <name type="scientific">Paenibacillus graminis</name>
    <dbReference type="NCBI Taxonomy" id="189425"/>
    <lineage>
        <taxon>Bacteria</taxon>
        <taxon>Bacillati</taxon>
        <taxon>Bacillota</taxon>
        <taxon>Bacilli</taxon>
        <taxon>Bacillales</taxon>
        <taxon>Paenibacillaceae</taxon>
        <taxon>Paenibacillus</taxon>
    </lineage>
</organism>
<dbReference type="SUPFAM" id="SSF53067">
    <property type="entry name" value="Actin-like ATPase domain"/>
    <property type="match status" value="1"/>
</dbReference>
<dbReference type="EC" id="2.7.1.4" evidence="11"/>
<evidence type="ECO:0000256" key="10">
    <source>
        <dbReference type="ARBA" id="ARBA00023277"/>
    </source>
</evidence>
<dbReference type="CDD" id="cd24067">
    <property type="entry name" value="ASKHA_NBD_ROK_BsFRK-like"/>
    <property type="match status" value="1"/>
</dbReference>
<evidence type="ECO:0000256" key="5">
    <source>
        <dbReference type="ARBA" id="ARBA00022741"/>
    </source>
</evidence>
<dbReference type="FunFam" id="3.30.420.40:FF:000136">
    <property type="entry name" value="Putative fructokinase"/>
    <property type="match status" value="1"/>
</dbReference>
<keyword evidence="8" id="KW-0067">ATP-binding</keyword>
<dbReference type="InterPro" id="IPR000600">
    <property type="entry name" value="ROK"/>
</dbReference>
<sequence>MAERLWGRETAAVKVLGAIEAGGTKFVCGTGNEDGTIIDRVSFPTTTPEETMGLVLDYFTGKNVEAIGIGSFGPIDPVIGSPTYGCITTTPKPHWGQYNLVGAVAGHFSVPIGFDTDVNGAALGEYKWGAAQGLDSCLYITVGTGIGAGAVVGGKLVHGLSHPEMGHILVRRHPEDKFEGFCPYHSDCLEGLAAGPAIGKRWGKPAGELPADHPAWAMEAHYLAHALMNYVLILSPQKIVMGGGVMKQSQLFPLIHAKLQELLGGYVQHPALNEAIGSYIVPPQLGDNAGLSGALGLAKLALDRE</sequence>
<evidence type="ECO:0000313" key="13">
    <source>
        <dbReference type="EMBL" id="AIQ67900.1"/>
    </source>
</evidence>
<dbReference type="InterPro" id="IPR049874">
    <property type="entry name" value="ROK_cs"/>
</dbReference>
<keyword evidence="9" id="KW-0460">Magnesium</keyword>
<keyword evidence="3" id="KW-0808">Transferase</keyword>
<proteinExistence type="inferred from homology"/>
<comment type="cofactor">
    <cofactor evidence="1">
        <name>Mg(2+)</name>
        <dbReference type="ChEBI" id="CHEBI:18420"/>
    </cofactor>
</comment>
<evidence type="ECO:0000256" key="12">
    <source>
        <dbReference type="ARBA" id="ARBA00048451"/>
    </source>
</evidence>
<dbReference type="PANTHER" id="PTHR42742:SF3">
    <property type="entry name" value="FRUCTOKINASE"/>
    <property type="match status" value="1"/>
</dbReference>
<evidence type="ECO:0000256" key="1">
    <source>
        <dbReference type="ARBA" id="ARBA00001946"/>
    </source>
</evidence>